<proteinExistence type="predicted"/>
<protein>
    <submittedName>
        <fullName evidence="1">Uncharacterized protein</fullName>
    </submittedName>
</protein>
<accession>A0ABN9AWK9</accession>
<organism evidence="1 2">
    <name type="scientific">Staurois parvus</name>
    <dbReference type="NCBI Taxonomy" id="386267"/>
    <lineage>
        <taxon>Eukaryota</taxon>
        <taxon>Metazoa</taxon>
        <taxon>Chordata</taxon>
        <taxon>Craniata</taxon>
        <taxon>Vertebrata</taxon>
        <taxon>Euteleostomi</taxon>
        <taxon>Amphibia</taxon>
        <taxon>Batrachia</taxon>
        <taxon>Anura</taxon>
        <taxon>Neobatrachia</taxon>
        <taxon>Ranoidea</taxon>
        <taxon>Ranidae</taxon>
        <taxon>Staurois</taxon>
    </lineage>
</organism>
<feature type="non-terminal residue" evidence="1">
    <location>
        <position position="46"/>
    </location>
</feature>
<keyword evidence="2" id="KW-1185">Reference proteome</keyword>
<gene>
    <name evidence="1" type="ORF">SPARVUS_LOCUS1749613</name>
</gene>
<dbReference type="EMBL" id="CATNWA010001506">
    <property type="protein sequence ID" value="CAI9540439.1"/>
    <property type="molecule type" value="Genomic_DNA"/>
</dbReference>
<comment type="caution">
    <text evidence="1">The sequence shown here is derived from an EMBL/GenBank/DDBJ whole genome shotgun (WGS) entry which is preliminary data.</text>
</comment>
<evidence type="ECO:0000313" key="1">
    <source>
        <dbReference type="EMBL" id="CAI9540439.1"/>
    </source>
</evidence>
<reference evidence="1" key="1">
    <citation type="submission" date="2023-05" db="EMBL/GenBank/DDBJ databases">
        <authorList>
            <person name="Stuckert A."/>
        </authorList>
    </citation>
    <scope>NUCLEOTIDE SEQUENCE</scope>
</reference>
<sequence>MSCKSAPGLGLHLWASCRFGNHTSSCTRNHPQLKHTALARHTGLPF</sequence>
<evidence type="ECO:0000313" key="2">
    <source>
        <dbReference type="Proteomes" id="UP001162483"/>
    </source>
</evidence>
<dbReference type="PROSITE" id="PS51257">
    <property type="entry name" value="PROKAR_LIPOPROTEIN"/>
    <property type="match status" value="1"/>
</dbReference>
<name>A0ABN9AWK9_9NEOB</name>
<dbReference type="Proteomes" id="UP001162483">
    <property type="component" value="Unassembled WGS sequence"/>
</dbReference>